<dbReference type="EMBL" id="CAJFCW020000006">
    <property type="protein sequence ID" value="CAG9124365.1"/>
    <property type="molecule type" value="Genomic_DNA"/>
</dbReference>
<evidence type="ECO:0000256" key="7">
    <source>
        <dbReference type="SAM" id="Coils"/>
    </source>
</evidence>
<dbReference type="PANTHER" id="PTHR17613:SF14">
    <property type="entry name" value="DEMENTIN, ISOFORM H"/>
    <property type="match status" value="1"/>
</dbReference>
<dbReference type="InterPro" id="IPR019394">
    <property type="entry name" value="TEX28/TMCC"/>
</dbReference>
<dbReference type="EMBL" id="CAJFDH010000006">
    <property type="protein sequence ID" value="CAD5228338.1"/>
    <property type="molecule type" value="Genomic_DNA"/>
</dbReference>
<sequence length="444" mass="50518">MLIAPVRPAEFRRARTEPSERQSAHSSEDAGESGSVPLDGSPLVLDERGKIERKITKVREKITMNTIAREGDVEEYLRITNGVDNVGDNPQLARIRQHFEKKNKKYSQEADQLQKKLDELERRLDEVNSGTETQKQSHHRMFHNVGHGIKKTGVNLKEMTGSVINAPLDIAQKVKRNVFGSADNIPVAVDSGASNVGQSIFYENGYQPQSTASLTEPEPKKTVQTPIRNEIEPSNRLSISHYDEQELNIKLMKEIEHLKSQNSANKHAYENLKKESENEIKNLRVDLVASTYKITKLEQSLNETMDLHQNEVKQLKNELNLIGTRMDYQYNDRFKKIEESIENAQNRMYRMESNWHENSEKLLGVGTFKWNHVMLSFANIVVEVLKIILYVVAVVLDSVKPLTGTRKRAGFLLLGLFSLFIIWNVFGGKSTPVELPTTTQPPMT</sequence>
<evidence type="ECO:0000313" key="11">
    <source>
        <dbReference type="Proteomes" id="UP000614601"/>
    </source>
</evidence>
<comment type="subcellular location">
    <subcellularLocation>
        <location evidence="1">Membrane</location>
    </subcellularLocation>
</comment>
<feature type="region of interest" description="Disordered" evidence="8">
    <location>
        <begin position="1"/>
        <end position="44"/>
    </location>
</feature>
<evidence type="ECO:0000313" key="10">
    <source>
        <dbReference type="EMBL" id="CAD5228338.1"/>
    </source>
</evidence>
<evidence type="ECO:0000256" key="9">
    <source>
        <dbReference type="SAM" id="Phobius"/>
    </source>
</evidence>
<keyword evidence="4 9" id="KW-1133">Transmembrane helix</keyword>
<feature type="transmembrane region" description="Helical" evidence="9">
    <location>
        <begin position="408"/>
        <end position="426"/>
    </location>
</feature>
<dbReference type="Pfam" id="PF10267">
    <property type="entry name" value="Tmemb_cc2"/>
    <property type="match status" value="1"/>
</dbReference>
<keyword evidence="5 7" id="KW-0175">Coiled coil</keyword>
<evidence type="ECO:0000256" key="4">
    <source>
        <dbReference type="ARBA" id="ARBA00022989"/>
    </source>
</evidence>
<dbReference type="AlphaFoldDB" id="A0A811LIL1"/>
<dbReference type="Proteomes" id="UP000614601">
    <property type="component" value="Unassembled WGS sequence"/>
</dbReference>
<evidence type="ECO:0000256" key="8">
    <source>
        <dbReference type="SAM" id="MobiDB-lite"/>
    </source>
</evidence>
<evidence type="ECO:0000256" key="3">
    <source>
        <dbReference type="ARBA" id="ARBA00022692"/>
    </source>
</evidence>
<evidence type="ECO:0000256" key="5">
    <source>
        <dbReference type="ARBA" id="ARBA00023054"/>
    </source>
</evidence>
<dbReference type="OrthoDB" id="10072335at2759"/>
<dbReference type="PANTHER" id="PTHR17613">
    <property type="entry name" value="CEREBRAL PROTEIN-11-RELATED"/>
    <property type="match status" value="1"/>
</dbReference>
<feature type="coiled-coil region" evidence="7">
    <location>
        <begin position="255"/>
        <end position="354"/>
    </location>
</feature>
<reference evidence="10" key="1">
    <citation type="submission" date="2020-09" db="EMBL/GenBank/DDBJ databases">
        <authorList>
            <person name="Kikuchi T."/>
        </authorList>
    </citation>
    <scope>NUCLEOTIDE SEQUENCE</scope>
    <source>
        <strain evidence="10">SH1</strain>
    </source>
</reference>
<evidence type="ECO:0000256" key="1">
    <source>
        <dbReference type="ARBA" id="ARBA00004370"/>
    </source>
</evidence>
<protein>
    <submittedName>
        <fullName evidence="10">Uncharacterized protein</fullName>
    </submittedName>
</protein>
<dbReference type="GO" id="GO:0012505">
    <property type="term" value="C:endomembrane system"/>
    <property type="evidence" value="ECO:0007669"/>
    <property type="project" value="TreeGrafter"/>
</dbReference>
<keyword evidence="11" id="KW-1185">Reference proteome</keyword>
<gene>
    <name evidence="10" type="ORF">BOKJ2_LOCUS12628</name>
</gene>
<comment type="similarity">
    <text evidence="2">Belongs to the TEX28 family.</text>
</comment>
<organism evidence="10 11">
    <name type="scientific">Bursaphelenchus okinawaensis</name>
    <dbReference type="NCBI Taxonomy" id="465554"/>
    <lineage>
        <taxon>Eukaryota</taxon>
        <taxon>Metazoa</taxon>
        <taxon>Ecdysozoa</taxon>
        <taxon>Nematoda</taxon>
        <taxon>Chromadorea</taxon>
        <taxon>Rhabditida</taxon>
        <taxon>Tylenchina</taxon>
        <taxon>Tylenchomorpha</taxon>
        <taxon>Aphelenchoidea</taxon>
        <taxon>Aphelenchoididae</taxon>
        <taxon>Bursaphelenchus</taxon>
    </lineage>
</organism>
<feature type="compositionally biased region" description="Basic and acidic residues" evidence="8">
    <location>
        <begin position="9"/>
        <end position="28"/>
    </location>
</feature>
<accession>A0A811LIL1</accession>
<dbReference type="Proteomes" id="UP000783686">
    <property type="component" value="Unassembled WGS sequence"/>
</dbReference>
<keyword evidence="6 9" id="KW-0472">Membrane</keyword>
<evidence type="ECO:0000256" key="2">
    <source>
        <dbReference type="ARBA" id="ARBA00008108"/>
    </source>
</evidence>
<dbReference type="GO" id="GO:0016020">
    <property type="term" value="C:membrane"/>
    <property type="evidence" value="ECO:0007669"/>
    <property type="project" value="UniProtKB-SubCell"/>
</dbReference>
<evidence type="ECO:0000256" key="6">
    <source>
        <dbReference type="ARBA" id="ARBA00023136"/>
    </source>
</evidence>
<proteinExistence type="inferred from homology"/>
<name>A0A811LIL1_9BILA</name>
<keyword evidence="3 9" id="KW-0812">Transmembrane</keyword>
<feature type="transmembrane region" description="Helical" evidence="9">
    <location>
        <begin position="373"/>
        <end position="396"/>
    </location>
</feature>
<comment type="caution">
    <text evidence="10">The sequence shown here is derived from an EMBL/GenBank/DDBJ whole genome shotgun (WGS) entry which is preliminary data.</text>
</comment>
<feature type="coiled-coil region" evidence="7">
    <location>
        <begin position="96"/>
        <end position="137"/>
    </location>
</feature>